<evidence type="ECO:0000313" key="1">
    <source>
        <dbReference type="EMBL" id="CAJ2502651.1"/>
    </source>
</evidence>
<gene>
    <name evidence="1" type="ORF">KHLLAP_LOCUS3119</name>
</gene>
<sequence length="208" mass="24555">MFKPTYWIKWQHEKYGETRKQQQEDPFYCECRAYGRLKETRNENLAIKTYGYIIFDSDSDNDEFVDTIISDGEPSTQKAFRGNDYHRFNPTHLRVTEDVRPGRGIVKQLVQDKPEFRRSMIPQMMKDIESLHKLGIYVGGNIRADAYLDGKLIDFSRAWTVPHDRLDGEMGSPDDLTGFEDFEAFDHLIDRWNEEHPRQQEGLRKEKG</sequence>
<accession>A0AAI8YFB1</accession>
<organism evidence="1 2">
    <name type="scientific">Anthostomella pinea</name>
    <dbReference type="NCBI Taxonomy" id="933095"/>
    <lineage>
        <taxon>Eukaryota</taxon>
        <taxon>Fungi</taxon>
        <taxon>Dikarya</taxon>
        <taxon>Ascomycota</taxon>
        <taxon>Pezizomycotina</taxon>
        <taxon>Sordariomycetes</taxon>
        <taxon>Xylariomycetidae</taxon>
        <taxon>Xylariales</taxon>
        <taxon>Xylariaceae</taxon>
        <taxon>Anthostomella</taxon>
    </lineage>
</organism>
<dbReference type="Pfam" id="PF13095">
    <property type="entry name" value="FTA2"/>
    <property type="match status" value="1"/>
</dbReference>
<evidence type="ECO:0000313" key="2">
    <source>
        <dbReference type="Proteomes" id="UP001295740"/>
    </source>
</evidence>
<dbReference type="AlphaFoldDB" id="A0AAI8YFB1"/>
<dbReference type="EMBL" id="CAUWAG010000004">
    <property type="protein sequence ID" value="CAJ2502651.1"/>
    <property type="molecule type" value="Genomic_DNA"/>
</dbReference>
<dbReference type="Proteomes" id="UP001295740">
    <property type="component" value="Unassembled WGS sequence"/>
</dbReference>
<protein>
    <submittedName>
        <fullName evidence="1">Uu.00g100450.m01.CDS01</fullName>
    </submittedName>
</protein>
<dbReference type="InterPro" id="IPR025213">
    <property type="entry name" value="Sim4_Fta2"/>
</dbReference>
<proteinExistence type="predicted"/>
<name>A0AAI8YFB1_9PEZI</name>
<reference evidence="1" key="1">
    <citation type="submission" date="2023-10" db="EMBL/GenBank/DDBJ databases">
        <authorList>
            <person name="Hackl T."/>
        </authorList>
    </citation>
    <scope>NUCLEOTIDE SEQUENCE</scope>
</reference>
<keyword evidence="2" id="KW-1185">Reference proteome</keyword>
<comment type="caution">
    <text evidence="1">The sequence shown here is derived from an EMBL/GenBank/DDBJ whole genome shotgun (WGS) entry which is preliminary data.</text>
</comment>